<accession>A0ACB8V6N7</accession>
<organism evidence="1 2">
    <name type="scientific">Scortum barcoo</name>
    <name type="common">barcoo grunter</name>
    <dbReference type="NCBI Taxonomy" id="214431"/>
    <lineage>
        <taxon>Eukaryota</taxon>
        <taxon>Metazoa</taxon>
        <taxon>Chordata</taxon>
        <taxon>Craniata</taxon>
        <taxon>Vertebrata</taxon>
        <taxon>Euteleostomi</taxon>
        <taxon>Actinopterygii</taxon>
        <taxon>Neopterygii</taxon>
        <taxon>Teleostei</taxon>
        <taxon>Neoteleostei</taxon>
        <taxon>Acanthomorphata</taxon>
        <taxon>Eupercaria</taxon>
        <taxon>Centrarchiformes</taxon>
        <taxon>Terapontoidei</taxon>
        <taxon>Terapontidae</taxon>
        <taxon>Scortum</taxon>
    </lineage>
</organism>
<gene>
    <name evidence="1" type="ORF">L3Q82_005823</name>
</gene>
<dbReference type="Proteomes" id="UP000831701">
    <property type="component" value="Chromosome 24"/>
</dbReference>
<reference evidence="1" key="1">
    <citation type="submission" date="2022-04" db="EMBL/GenBank/DDBJ databases">
        <title>Jade perch genome.</title>
        <authorList>
            <person name="Chao B."/>
        </authorList>
    </citation>
    <scope>NUCLEOTIDE SEQUENCE</scope>
    <source>
        <strain evidence="1">CB-2022</strain>
    </source>
</reference>
<keyword evidence="2" id="KW-1185">Reference proteome</keyword>
<name>A0ACB8V6N7_9TELE</name>
<evidence type="ECO:0000313" key="1">
    <source>
        <dbReference type="EMBL" id="KAI3351272.1"/>
    </source>
</evidence>
<dbReference type="EMBL" id="CM041554">
    <property type="protein sequence ID" value="KAI3351272.1"/>
    <property type="molecule type" value="Genomic_DNA"/>
</dbReference>
<proteinExistence type="predicted"/>
<sequence length="1192" mass="134149">MKATVVSVTVVLRAGSVQDCRTVFATFRTAFSSVFNVAIYCNRKLTPTHHHGQRTPTVPVERSGPFPVPRLVCPPIRGQQPYGESSGRHRWHGHFHKVCRSALPALPEPVRRRLSLPARSAAQQHCSTAQADGMRLDPVHFSMLVIGVSFACYAPSLNSLQDQAYRSAVVIEGEVRSSPENVSSREPYSVNVKVLDVWPVNSGGLEREQLVTVGDFGSEAPCTTVEKDHRYIFFMDPTAEPLVFKASYAPVDASEPELKKDVERVLCEDCASAPKLRLMRGQSLVEGDKLYLKCEASGNPSPSFRWYKDGHELQKGRDLKIKTNNLPAAQHMTIVLLSCSLPLVLGFCTGIVGEKEKKRIPKAEELYQRRVLTITGICVALLVVGIVCVVAYCKTKKQRKNMQRHLHQNQNQCVEQPNRMLANGPNHPGPGPEEIPMVDYISKSVPTTECVISHGAEGAGNYAGSRMSTRSHHSTTASHASRHEEQTWSMERTESMNSDCQSGGLSSSVGTSKCSSPACMARRAAHWGCTDVSGPGMQYGDSYDSLRDSPHSDRYVSALTTPARLSPVEFHYPPLPPQVPTFQITSPNTSHALSLPPAAAAYHRDDDQPLLRCPDDGSLYRQPRRPRRPYLTESTGSLPSSPYRLPDDEAYETTQEYASSREPIRSRRRPRRNRLNGHISQRSAGLRDYSSQSFSQSEEEEEEEEEEDAHGESTPFLSMQNMNMDPPLSVPGFPCIIRLMALCYCRWRAVLICVCTPCIFVALLFIYVTILMFLAMNTTSPQPAVHFVASGILRNNNFAPYPKTFWDLSSGKNAFWNNLQLAIDRHYNTILRPNNIKMGLENSMSQLQESFDEVTSLNSSRKHLDKLSEQVKEFASYMQRRDYPTLIQPDGVCGAGAKDEKEAPLLLLAIKSTMQNFQNRIALRQTWAQAGWVSGQKRDNSEDGGYVRRVFLLAKDPEEVGLDLSLLLQLESERYGDILQWDFKDTFFNLTLKDVLFWSWFSRSCGQTHFVFKGDDDVFINTPKMITYLRDQLKKPQAHEAMKDFMVGNVIKAAVPNRVIKSKYFIDESFYKGYYPTYAGGGGVVYSGLLAKRLHNISKRVHLFPIDDVYVGMCVIRLNACPVHHPAFLTFDFPAKDEEQPCAYHSILLVHQRSPKQIVRLWDHVKQTQRECQDVPLRSADKQKKLRLPRLF</sequence>
<protein>
    <submittedName>
        <fullName evidence="1">Uncharacterized protein</fullName>
    </submittedName>
</protein>
<comment type="caution">
    <text evidence="1">The sequence shown here is derived from an EMBL/GenBank/DDBJ whole genome shotgun (WGS) entry which is preliminary data.</text>
</comment>
<evidence type="ECO:0000313" key="2">
    <source>
        <dbReference type="Proteomes" id="UP000831701"/>
    </source>
</evidence>